<dbReference type="SUPFAM" id="SSF53335">
    <property type="entry name" value="S-adenosyl-L-methionine-dependent methyltransferases"/>
    <property type="match status" value="1"/>
</dbReference>
<feature type="domain" description="Methyltransferase small" evidence="6">
    <location>
        <begin position="124"/>
        <end position="199"/>
    </location>
</feature>
<keyword evidence="4" id="KW-0949">S-adenosyl-L-methionine</keyword>
<dbReference type="PANTHER" id="PTHR18895">
    <property type="entry name" value="HEMK METHYLTRANSFERASE"/>
    <property type="match status" value="1"/>
</dbReference>
<dbReference type="InterPro" id="IPR029063">
    <property type="entry name" value="SAM-dependent_MTases_sf"/>
</dbReference>
<gene>
    <name evidence="7" type="ORF">DDE74_23190</name>
</gene>
<name>A0A3S9YEI7_9ACTN</name>
<dbReference type="InterPro" id="IPR022446">
    <property type="entry name" value="MeTrfrase_put"/>
</dbReference>
<accession>A0A3S9YEI7</accession>
<dbReference type="EMBL" id="CP029042">
    <property type="protein sequence ID" value="AZS73463.1"/>
    <property type="molecule type" value="Genomic_DNA"/>
</dbReference>
<dbReference type="GO" id="GO:0032259">
    <property type="term" value="P:methylation"/>
    <property type="evidence" value="ECO:0007669"/>
    <property type="project" value="UniProtKB-KW"/>
</dbReference>
<evidence type="ECO:0000256" key="5">
    <source>
        <dbReference type="ARBA" id="ARBA00048391"/>
    </source>
</evidence>
<keyword evidence="2" id="KW-0489">Methyltransferase</keyword>
<evidence type="ECO:0000313" key="8">
    <source>
        <dbReference type="Proteomes" id="UP000275579"/>
    </source>
</evidence>
<protein>
    <recommendedName>
        <fullName evidence="1">peptide chain release factor N(5)-glutamine methyltransferase</fullName>
        <ecNumber evidence="1">2.1.1.297</ecNumber>
    </recommendedName>
</protein>
<evidence type="ECO:0000256" key="2">
    <source>
        <dbReference type="ARBA" id="ARBA00022603"/>
    </source>
</evidence>
<dbReference type="Pfam" id="PF05175">
    <property type="entry name" value="MTS"/>
    <property type="match status" value="1"/>
</dbReference>
<sequence>MPSPSSALPSPSSPLPSPLAASLSIPHCRSAVIAELRAAGCVFAEDEAELLLSTARTPDELAAMVERRVIGLPLEHVVGWAEFYGLRVTVDPGVFVPRRRTEFLVGQAVGLGLRAAERTGRPPVVVDLCCGSGAVGAVLADALGRVELYAADIEPAAVRCARRNVVPAGGEVYEGDLFDALPTGLRGRIDVLVANVPYVPTEEVGLLPPEAREYEPLVALDGGADGLDVLRRVTAAAPQWLAPGGHLLVETSERQARQAVEAFTRNGLLPTVTDSEELYATVIIGTRPRRGTQQRAVATSRR</sequence>
<dbReference type="RefSeq" id="WP_127155379.1">
    <property type="nucleotide sequence ID" value="NZ_CP029042.1"/>
</dbReference>
<comment type="catalytic activity">
    <reaction evidence="5">
        <text>L-glutaminyl-[peptide chain release factor] + S-adenosyl-L-methionine = N(5)-methyl-L-glutaminyl-[peptide chain release factor] + S-adenosyl-L-homocysteine + H(+)</text>
        <dbReference type="Rhea" id="RHEA:42896"/>
        <dbReference type="Rhea" id="RHEA-COMP:10271"/>
        <dbReference type="Rhea" id="RHEA-COMP:10272"/>
        <dbReference type="ChEBI" id="CHEBI:15378"/>
        <dbReference type="ChEBI" id="CHEBI:30011"/>
        <dbReference type="ChEBI" id="CHEBI:57856"/>
        <dbReference type="ChEBI" id="CHEBI:59789"/>
        <dbReference type="ChEBI" id="CHEBI:61891"/>
        <dbReference type="EC" id="2.1.1.297"/>
    </reaction>
</comment>
<reference evidence="7 8" key="1">
    <citation type="submission" date="2018-04" db="EMBL/GenBank/DDBJ databases">
        <title>Complete genome sequences of Streptomyces lydicus strain WYEC and characterization of antagonistic properties of biological control agents.</title>
        <authorList>
            <person name="Mariita R.M."/>
            <person name="Sello J.K."/>
        </authorList>
    </citation>
    <scope>NUCLEOTIDE SEQUENCE [LARGE SCALE GENOMIC DNA]</scope>
    <source>
        <strain evidence="7 8">WYEC 108</strain>
    </source>
</reference>
<evidence type="ECO:0000256" key="1">
    <source>
        <dbReference type="ARBA" id="ARBA00012771"/>
    </source>
</evidence>
<dbReference type="Gene3D" id="3.40.50.150">
    <property type="entry name" value="Vaccinia Virus protein VP39"/>
    <property type="match status" value="1"/>
</dbReference>
<organism evidence="7 8">
    <name type="scientific">Streptomyces lydicus</name>
    <dbReference type="NCBI Taxonomy" id="47763"/>
    <lineage>
        <taxon>Bacteria</taxon>
        <taxon>Bacillati</taxon>
        <taxon>Actinomycetota</taxon>
        <taxon>Actinomycetes</taxon>
        <taxon>Kitasatosporales</taxon>
        <taxon>Streptomycetaceae</taxon>
        <taxon>Streptomyces</taxon>
    </lineage>
</organism>
<dbReference type="AlphaFoldDB" id="A0A3S9YEI7"/>
<dbReference type="NCBIfam" id="TIGR00536">
    <property type="entry name" value="hemK_fam"/>
    <property type="match status" value="1"/>
</dbReference>
<evidence type="ECO:0000259" key="6">
    <source>
        <dbReference type="Pfam" id="PF05175"/>
    </source>
</evidence>
<dbReference type="InterPro" id="IPR050320">
    <property type="entry name" value="N5-glutamine_MTase"/>
</dbReference>
<dbReference type="InterPro" id="IPR007848">
    <property type="entry name" value="Small_mtfrase_dom"/>
</dbReference>
<keyword evidence="3" id="KW-0808">Transferase</keyword>
<evidence type="ECO:0000256" key="3">
    <source>
        <dbReference type="ARBA" id="ARBA00022679"/>
    </source>
</evidence>
<proteinExistence type="predicted"/>
<evidence type="ECO:0000256" key="4">
    <source>
        <dbReference type="ARBA" id="ARBA00022691"/>
    </source>
</evidence>
<dbReference type="NCBIfam" id="TIGR03704">
    <property type="entry name" value="PrmC_rel_meth"/>
    <property type="match status" value="1"/>
</dbReference>
<dbReference type="Proteomes" id="UP000275579">
    <property type="component" value="Chromosome"/>
</dbReference>
<dbReference type="CDD" id="cd02440">
    <property type="entry name" value="AdoMet_MTases"/>
    <property type="match status" value="1"/>
</dbReference>
<dbReference type="PANTHER" id="PTHR18895:SF74">
    <property type="entry name" value="MTRF1L RELEASE FACTOR GLUTAMINE METHYLTRANSFERASE"/>
    <property type="match status" value="1"/>
</dbReference>
<dbReference type="InterPro" id="IPR004556">
    <property type="entry name" value="HemK-like"/>
</dbReference>
<dbReference type="EC" id="2.1.1.297" evidence="1"/>
<evidence type="ECO:0000313" key="7">
    <source>
        <dbReference type="EMBL" id="AZS73463.1"/>
    </source>
</evidence>
<dbReference type="GO" id="GO:0102559">
    <property type="term" value="F:peptide chain release factor N(5)-glutamine methyltransferase activity"/>
    <property type="evidence" value="ECO:0007669"/>
    <property type="project" value="UniProtKB-EC"/>
</dbReference>